<organism evidence="2 3">
    <name type="scientific">Sphingobium psychrophilum</name>
    <dbReference type="NCBI Taxonomy" id="2728834"/>
    <lineage>
        <taxon>Bacteria</taxon>
        <taxon>Pseudomonadati</taxon>
        <taxon>Pseudomonadota</taxon>
        <taxon>Alphaproteobacteria</taxon>
        <taxon>Sphingomonadales</taxon>
        <taxon>Sphingomonadaceae</taxon>
        <taxon>Sphingobium</taxon>
    </lineage>
</organism>
<name>A0A7X9ZV45_9SPHN</name>
<proteinExistence type="predicted"/>
<dbReference type="AlphaFoldDB" id="A0A7X9ZV45"/>
<comment type="caution">
    <text evidence="2">The sequence shown here is derived from an EMBL/GenBank/DDBJ whole genome shotgun (WGS) entry which is preliminary data.</text>
</comment>
<evidence type="ECO:0000313" key="2">
    <source>
        <dbReference type="EMBL" id="NML11979.1"/>
    </source>
</evidence>
<gene>
    <name evidence="2" type="ORF">HHL08_17805</name>
</gene>
<dbReference type="Proteomes" id="UP000519023">
    <property type="component" value="Unassembled WGS sequence"/>
</dbReference>
<sequence length="338" mass="37336">MQMGDLASVAPIEEGRFDFNQAFVEARVPIGKAKIVARLGRQEMGFGNNTVFDMREGANTRRSLDLLRVMGTAGKWEAGFLTGHSVLEKLGTWDDATNHDFDLTGGHVARSFGSGTHTGRAEALFVASDRAALAFYSEPATRDQRKTLSLRYAARANAWTFDLEGVRQWGDFGNLDIDAYYVTGTVAHGWSGGWKPKVGLRIDVGSGDKDGNDNKIGTYAPLFPKPLTYNGDLGPHNLTIVQPQLSMMPTPKLNLDFSVAALWRTSTHDGVYSLGGAVLRRGDETDSRFFGKRATAAGRYQLNPWMLIGFYTIYGDVAEKFRPGRDLFYATSYLTFRF</sequence>
<accession>A0A7X9ZV45</accession>
<dbReference type="InterPro" id="IPR053728">
    <property type="entry name" value="Alginate_Permeability_Chnl"/>
</dbReference>
<dbReference type="InterPro" id="IPR025388">
    <property type="entry name" value="Alginate_export_dom"/>
</dbReference>
<evidence type="ECO:0000313" key="3">
    <source>
        <dbReference type="Proteomes" id="UP000519023"/>
    </source>
</evidence>
<dbReference type="Pfam" id="PF13372">
    <property type="entry name" value="Alginate_exp"/>
    <property type="match status" value="1"/>
</dbReference>
<keyword evidence="3" id="KW-1185">Reference proteome</keyword>
<protein>
    <submittedName>
        <fullName evidence="2">Alginate export family protein</fullName>
    </submittedName>
</protein>
<dbReference type="Gene3D" id="2.40.160.100">
    <property type="match status" value="1"/>
</dbReference>
<dbReference type="EMBL" id="JABBFV010000015">
    <property type="protein sequence ID" value="NML11979.1"/>
    <property type="molecule type" value="Genomic_DNA"/>
</dbReference>
<evidence type="ECO:0000259" key="1">
    <source>
        <dbReference type="Pfam" id="PF13372"/>
    </source>
</evidence>
<reference evidence="2 3" key="1">
    <citation type="submission" date="2020-04" db="EMBL/GenBank/DDBJ databases">
        <title>Sphingobium sp. AR-3-1 isolated from Arctic soil.</title>
        <authorList>
            <person name="Dahal R.H."/>
            <person name="Chaudhary D.K."/>
        </authorList>
    </citation>
    <scope>NUCLEOTIDE SEQUENCE [LARGE SCALE GENOMIC DNA]</scope>
    <source>
        <strain evidence="2 3">AR-3-1</strain>
    </source>
</reference>
<feature type="domain" description="Alginate export" evidence="1">
    <location>
        <begin position="8"/>
        <end position="303"/>
    </location>
</feature>